<evidence type="ECO:0000256" key="1">
    <source>
        <dbReference type="SAM" id="MobiDB-lite"/>
    </source>
</evidence>
<keyword evidence="3" id="KW-1185">Reference proteome</keyword>
<feature type="compositionally biased region" description="Polar residues" evidence="1">
    <location>
        <begin position="25"/>
        <end position="34"/>
    </location>
</feature>
<feature type="compositionally biased region" description="Basic and acidic residues" evidence="1">
    <location>
        <begin position="10"/>
        <end position="23"/>
    </location>
</feature>
<reference evidence="2 3" key="1">
    <citation type="journal article" date="2021" name="Hortic Res">
        <title>Chromosome-scale assembly of the Dendrobium chrysotoxum genome enhances the understanding of orchid evolution.</title>
        <authorList>
            <person name="Zhang Y."/>
            <person name="Zhang G.Q."/>
            <person name="Zhang D."/>
            <person name="Liu X.D."/>
            <person name="Xu X.Y."/>
            <person name="Sun W.H."/>
            <person name="Yu X."/>
            <person name="Zhu X."/>
            <person name="Wang Z.W."/>
            <person name="Zhao X."/>
            <person name="Zhong W.Y."/>
            <person name="Chen H."/>
            <person name="Yin W.L."/>
            <person name="Huang T."/>
            <person name="Niu S.C."/>
            <person name="Liu Z.J."/>
        </authorList>
    </citation>
    <scope>NUCLEOTIDE SEQUENCE [LARGE SCALE GENOMIC DNA]</scope>
    <source>
        <strain evidence="2">Lindl</strain>
    </source>
</reference>
<dbReference type="AlphaFoldDB" id="A0AAV7GUY2"/>
<comment type="caution">
    <text evidence="2">The sequence shown here is derived from an EMBL/GenBank/DDBJ whole genome shotgun (WGS) entry which is preliminary data.</text>
</comment>
<protein>
    <submittedName>
        <fullName evidence="2">Uncharacterized protein</fullName>
    </submittedName>
</protein>
<feature type="region of interest" description="Disordered" evidence="1">
    <location>
        <begin position="1"/>
        <end position="34"/>
    </location>
</feature>
<name>A0AAV7GUY2_DENCH</name>
<proteinExistence type="predicted"/>
<evidence type="ECO:0000313" key="2">
    <source>
        <dbReference type="EMBL" id="KAH0459065.1"/>
    </source>
</evidence>
<dbReference type="EMBL" id="JAGFBR010000011">
    <property type="protein sequence ID" value="KAH0459065.1"/>
    <property type="molecule type" value="Genomic_DNA"/>
</dbReference>
<gene>
    <name evidence="2" type="ORF">IEQ34_011879</name>
</gene>
<dbReference type="Proteomes" id="UP000775213">
    <property type="component" value="Unassembled WGS sequence"/>
</dbReference>
<organism evidence="2 3">
    <name type="scientific">Dendrobium chrysotoxum</name>
    <name type="common">Orchid</name>
    <dbReference type="NCBI Taxonomy" id="161865"/>
    <lineage>
        <taxon>Eukaryota</taxon>
        <taxon>Viridiplantae</taxon>
        <taxon>Streptophyta</taxon>
        <taxon>Embryophyta</taxon>
        <taxon>Tracheophyta</taxon>
        <taxon>Spermatophyta</taxon>
        <taxon>Magnoliopsida</taxon>
        <taxon>Liliopsida</taxon>
        <taxon>Asparagales</taxon>
        <taxon>Orchidaceae</taxon>
        <taxon>Epidendroideae</taxon>
        <taxon>Malaxideae</taxon>
        <taxon>Dendrobiinae</taxon>
        <taxon>Dendrobium</taxon>
    </lineage>
</organism>
<sequence length="91" mass="9758">MTASASTTLEEEKTRKGREEKSTEVTVSERTSVPNRTVWARHRSMSSNPRMPSGKPGKFSTSVVVVSCPPAAMSLAIHPSKRTGLSSARAA</sequence>
<accession>A0AAV7GUY2</accession>
<feature type="region of interest" description="Disordered" evidence="1">
    <location>
        <begin position="41"/>
        <end position="60"/>
    </location>
</feature>
<evidence type="ECO:0000313" key="3">
    <source>
        <dbReference type="Proteomes" id="UP000775213"/>
    </source>
</evidence>